<protein>
    <recommendedName>
        <fullName evidence="6">CFEM domain-containing protein</fullName>
    </recommendedName>
</protein>
<evidence type="ECO:0000259" key="6">
    <source>
        <dbReference type="PROSITE" id="PS52012"/>
    </source>
</evidence>
<evidence type="ECO:0000313" key="7">
    <source>
        <dbReference type="EMBL" id="KZP10306.1"/>
    </source>
</evidence>
<keyword evidence="4" id="KW-1015">Disulfide bond</keyword>
<sequence length="176" mass="16680">MVAFKSLTVISLGFFASQTLASAPISSALLSLTRRQTSTGDIPSACQSGCDAVTTSLENCDSASDPLACVCAASSISAVQSCVNCLIAVDPSSSALESAGANLVSTVNTECSAKGAPTLTVPGSAAATGSSAPAATASGSSSGSSSSVKNSSSANAATGIPGLVGLAALGLAAALL</sequence>
<dbReference type="EMBL" id="KV417682">
    <property type="protein sequence ID" value="KZP10306.1"/>
    <property type="molecule type" value="Genomic_DNA"/>
</dbReference>
<feature type="signal peptide" evidence="5">
    <location>
        <begin position="1"/>
        <end position="21"/>
    </location>
</feature>
<dbReference type="AlphaFoldDB" id="A0A165Z7P2"/>
<name>A0A165Z7P2_9AGAM</name>
<keyword evidence="2" id="KW-0964">Secreted</keyword>
<keyword evidence="8" id="KW-1185">Reference proteome</keyword>
<evidence type="ECO:0000256" key="4">
    <source>
        <dbReference type="ARBA" id="ARBA00023157"/>
    </source>
</evidence>
<accession>A0A165Z7P2</accession>
<feature type="chain" id="PRO_5007869840" description="CFEM domain-containing protein" evidence="5">
    <location>
        <begin position="22"/>
        <end position="176"/>
    </location>
</feature>
<dbReference type="InterPro" id="IPR008427">
    <property type="entry name" value="Extracellular_membr_CFEM_dom"/>
</dbReference>
<proteinExistence type="predicted"/>
<dbReference type="PROSITE" id="PS52012">
    <property type="entry name" value="CFEM"/>
    <property type="match status" value="1"/>
</dbReference>
<dbReference type="GO" id="GO:0005576">
    <property type="term" value="C:extracellular region"/>
    <property type="evidence" value="ECO:0007669"/>
    <property type="project" value="UniProtKB-SubCell"/>
</dbReference>
<comment type="subcellular location">
    <subcellularLocation>
        <location evidence="1">Secreted</location>
    </subcellularLocation>
</comment>
<organism evidence="7 8">
    <name type="scientific">Athelia psychrophila</name>
    <dbReference type="NCBI Taxonomy" id="1759441"/>
    <lineage>
        <taxon>Eukaryota</taxon>
        <taxon>Fungi</taxon>
        <taxon>Dikarya</taxon>
        <taxon>Basidiomycota</taxon>
        <taxon>Agaricomycotina</taxon>
        <taxon>Agaricomycetes</taxon>
        <taxon>Agaricomycetidae</taxon>
        <taxon>Atheliales</taxon>
        <taxon>Atheliaceae</taxon>
        <taxon>Athelia</taxon>
    </lineage>
</organism>
<evidence type="ECO:0000256" key="1">
    <source>
        <dbReference type="ARBA" id="ARBA00004613"/>
    </source>
</evidence>
<evidence type="ECO:0000256" key="3">
    <source>
        <dbReference type="ARBA" id="ARBA00022729"/>
    </source>
</evidence>
<evidence type="ECO:0000256" key="5">
    <source>
        <dbReference type="SAM" id="SignalP"/>
    </source>
</evidence>
<evidence type="ECO:0000256" key="2">
    <source>
        <dbReference type="ARBA" id="ARBA00022525"/>
    </source>
</evidence>
<gene>
    <name evidence="7" type="ORF">FIBSPDRAFT_899820</name>
</gene>
<evidence type="ECO:0000313" key="8">
    <source>
        <dbReference type="Proteomes" id="UP000076532"/>
    </source>
</evidence>
<reference evidence="7 8" key="1">
    <citation type="journal article" date="2016" name="Mol. Biol. Evol.">
        <title>Comparative Genomics of Early-Diverging Mushroom-Forming Fungi Provides Insights into the Origins of Lignocellulose Decay Capabilities.</title>
        <authorList>
            <person name="Nagy L.G."/>
            <person name="Riley R."/>
            <person name="Tritt A."/>
            <person name="Adam C."/>
            <person name="Daum C."/>
            <person name="Floudas D."/>
            <person name="Sun H."/>
            <person name="Yadav J.S."/>
            <person name="Pangilinan J."/>
            <person name="Larsson K.H."/>
            <person name="Matsuura K."/>
            <person name="Barry K."/>
            <person name="Labutti K."/>
            <person name="Kuo R."/>
            <person name="Ohm R.A."/>
            <person name="Bhattacharya S.S."/>
            <person name="Shirouzu T."/>
            <person name="Yoshinaga Y."/>
            <person name="Martin F.M."/>
            <person name="Grigoriev I.V."/>
            <person name="Hibbett D.S."/>
        </authorList>
    </citation>
    <scope>NUCLEOTIDE SEQUENCE [LARGE SCALE GENOMIC DNA]</scope>
    <source>
        <strain evidence="7 8">CBS 109695</strain>
    </source>
</reference>
<feature type="domain" description="CFEM" evidence="6">
    <location>
        <begin position="18"/>
        <end position="136"/>
    </location>
</feature>
<keyword evidence="3 5" id="KW-0732">Signal</keyword>
<dbReference type="Proteomes" id="UP000076532">
    <property type="component" value="Unassembled WGS sequence"/>
</dbReference>